<keyword evidence="2" id="KW-1185">Reference proteome</keyword>
<accession>A0A840RYT5</accession>
<reference evidence="1 2" key="1">
    <citation type="submission" date="2020-08" db="EMBL/GenBank/DDBJ databases">
        <title>Genomic Encyclopedia of Type Strains, Phase IV (KMG-IV): sequencing the most valuable type-strain genomes for metagenomic binning, comparative biology and taxonomic classification.</title>
        <authorList>
            <person name="Goeker M."/>
        </authorList>
    </citation>
    <scope>NUCLEOTIDE SEQUENCE [LARGE SCALE GENOMIC DNA]</scope>
    <source>
        <strain evidence="1 2">DSM 23240</strain>
    </source>
</reference>
<proteinExistence type="predicted"/>
<name>A0A840RYT5_9BURK</name>
<organism evidence="1 2">
    <name type="scientific">Glaciimonas immobilis</name>
    <dbReference type="NCBI Taxonomy" id="728004"/>
    <lineage>
        <taxon>Bacteria</taxon>
        <taxon>Pseudomonadati</taxon>
        <taxon>Pseudomonadota</taxon>
        <taxon>Betaproteobacteria</taxon>
        <taxon>Burkholderiales</taxon>
        <taxon>Oxalobacteraceae</taxon>
        <taxon>Glaciimonas</taxon>
    </lineage>
</organism>
<evidence type="ECO:0000313" key="1">
    <source>
        <dbReference type="EMBL" id="MBB5202392.1"/>
    </source>
</evidence>
<dbReference type="AlphaFoldDB" id="A0A840RYT5"/>
<sequence>MLYFCDTNPVPFGGIDIRTLLGRGGAIFTVFVVPMLY</sequence>
<evidence type="ECO:0000313" key="2">
    <source>
        <dbReference type="Proteomes" id="UP000571084"/>
    </source>
</evidence>
<gene>
    <name evidence="1" type="ORF">HNR39_004256</name>
</gene>
<dbReference type="EMBL" id="JACHHQ010000014">
    <property type="protein sequence ID" value="MBB5202392.1"/>
    <property type="molecule type" value="Genomic_DNA"/>
</dbReference>
<dbReference type="Proteomes" id="UP000571084">
    <property type="component" value="Unassembled WGS sequence"/>
</dbReference>
<protein>
    <submittedName>
        <fullName evidence="1">Uncharacterized protein</fullName>
    </submittedName>
</protein>
<comment type="caution">
    <text evidence="1">The sequence shown here is derived from an EMBL/GenBank/DDBJ whole genome shotgun (WGS) entry which is preliminary data.</text>
</comment>